<dbReference type="Proteomes" id="UP001230426">
    <property type="component" value="Unassembled WGS sequence"/>
</dbReference>
<dbReference type="Gene3D" id="1.50.10.160">
    <property type="match status" value="1"/>
</dbReference>
<dbReference type="SUPFAM" id="SSF48239">
    <property type="entry name" value="Terpenoid cyclases/Protein prenyltransferases"/>
    <property type="match status" value="2"/>
</dbReference>
<keyword evidence="3" id="KW-1185">Reference proteome</keyword>
<comment type="caution">
    <text evidence="2">The sequence shown here is derived from an EMBL/GenBank/DDBJ whole genome shotgun (WGS) entry which is preliminary data.</text>
</comment>
<reference evidence="2 3" key="1">
    <citation type="submission" date="2023-07" db="EMBL/GenBank/DDBJ databases">
        <title>Sequencing the genomes of 1000 actinobacteria strains.</title>
        <authorList>
            <person name="Klenk H.-P."/>
        </authorList>
    </citation>
    <scope>NUCLEOTIDE SEQUENCE [LARGE SCALE GENOMIC DNA]</scope>
    <source>
        <strain evidence="2 3">DSM 44109</strain>
    </source>
</reference>
<dbReference type="EMBL" id="JAUSRB010000001">
    <property type="protein sequence ID" value="MDP9862130.1"/>
    <property type="molecule type" value="Genomic_DNA"/>
</dbReference>
<dbReference type="InterPro" id="IPR032696">
    <property type="entry name" value="SQ_cyclase_C"/>
</dbReference>
<evidence type="ECO:0000313" key="3">
    <source>
        <dbReference type="Proteomes" id="UP001230426"/>
    </source>
</evidence>
<gene>
    <name evidence="2" type="ORF">J2S55_001389</name>
</gene>
<name>A0ABT9R0X6_9ACTN</name>
<dbReference type="InterPro" id="IPR008930">
    <property type="entry name" value="Terpenoid_cyclase/PrenylTrfase"/>
</dbReference>
<evidence type="ECO:0000259" key="1">
    <source>
        <dbReference type="Pfam" id="PF13243"/>
    </source>
</evidence>
<sequence length="546" mass="56855">MSVDDLLLPDTARPAGRAGIDVPAAARELVAGLVAEPYGQVSASVYETGRLVSLAPWLTGHAERVRFLLAAQRPDGGWGAPGGYAPVPTLSATEALVAELRRDDPDPGLDPAAVSRSADRGLELLRGWSREDRWPALPDMPAIELIVPALVLRINGHLAQGDGAGRLALPAGMDDAKLSAIRTWLATGAAVPRKLVHALEVAGEAAVQAPGIVPSLVGTAAGARDTAVGTIGASPAAGGAWLGPAGGPGPGDPVRRYLEAVAGRYGGPVPCALPVTVFERGWVLSWLRRAGVPVDVPPQLVASLGEALGPEGTPAGPGLPPDADTTSVALYALALLGEPHEPDGLRVYETDTHFCTWRGEEGASPTVNAHVLDAFGEYARRRPGAAPRYAEATGKLAAWLRGCQREDGSWLDRWHASPYYATACCALALEEFGGEESAGAVDGAVRWILATQRGDGSWGRWEGTAEETAYALQTLLLTAPADGRERAEAVERGYRYLRGSVGDRGTPIGAPPLWHDKDLYLPVAIVTAAVLGALHLARPARADAAG</sequence>
<dbReference type="RefSeq" id="WP_306858129.1">
    <property type="nucleotide sequence ID" value="NZ_JAUSRB010000001.1"/>
</dbReference>
<accession>A0ABT9R0X6</accession>
<feature type="domain" description="Squalene cyclase C-terminal" evidence="1">
    <location>
        <begin position="366"/>
        <end position="500"/>
    </location>
</feature>
<dbReference type="Pfam" id="PF13243">
    <property type="entry name" value="SQHop_cyclase_C"/>
    <property type="match status" value="1"/>
</dbReference>
<organism evidence="2 3">
    <name type="scientific">Streptosporangium brasiliense</name>
    <dbReference type="NCBI Taxonomy" id="47480"/>
    <lineage>
        <taxon>Bacteria</taxon>
        <taxon>Bacillati</taxon>
        <taxon>Actinomycetota</taxon>
        <taxon>Actinomycetes</taxon>
        <taxon>Streptosporangiales</taxon>
        <taxon>Streptosporangiaceae</taxon>
        <taxon>Streptosporangium</taxon>
    </lineage>
</organism>
<evidence type="ECO:0000313" key="2">
    <source>
        <dbReference type="EMBL" id="MDP9862130.1"/>
    </source>
</evidence>
<protein>
    <recommendedName>
        <fullName evidence="1">Squalene cyclase C-terminal domain-containing protein</fullName>
    </recommendedName>
</protein>
<dbReference type="Gene3D" id="1.50.10.20">
    <property type="match status" value="1"/>
</dbReference>
<proteinExistence type="predicted"/>